<organism evidence="2 3">
    <name type="scientific">Stachybotrys chartarum (strain CBS 109288 / IBT 7711)</name>
    <name type="common">Toxic black mold</name>
    <name type="synonym">Stilbospora chartarum</name>
    <dbReference type="NCBI Taxonomy" id="1280523"/>
    <lineage>
        <taxon>Eukaryota</taxon>
        <taxon>Fungi</taxon>
        <taxon>Dikarya</taxon>
        <taxon>Ascomycota</taxon>
        <taxon>Pezizomycotina</taxon>
        <taxon>Sordariomycetes</taxon>
        <taxon>Hypocreomycetidae</taxon>
        <taxon>Hypocreales</taxon>
        <taxon>Stachybotryaceae</taxon>
        <taxon>Stachybotrys</taxon>
    </lineage>
</organism>
<proteinExistence type="predicted"/>
<dbReference type="EMBL" id="KL648635">
    <property type="protein sequence ID" value="KEY67017.1"/>
    <property type="molecule type" value="Genomic_DNA"/>
</dbReference>
<protein>
    <submittedName>
        <fullName evidence="2">Uncharacterized protein</fullName>
    </submittedName>
</protein>
<keyword evidence="3" id="KW-1185">Reference proteome</keyword>
<dbReference type="Proteomes" id="UP000028045">
    <property type="component" value="Unassembled WGS sequence"/>
</dbReference>
<keyword evidence="1" id="KW-0175">Coiled coil</keyword>
<sequence>MEDYRNIYRRIEMVMAAIQETTRFAPISPLNQSPVPLLRDLDVYIKTSRPVKLQLHESNARLTDEIEKLRAVVNTKDEEITQLRYLLSVKLEGYGNAKSEEILEGDGNAEGGGILGHKKNVEVNESVPTSGRRFMMRPRRQNFNEQQVVRGEECLLHNGYYHDGIWRTGRMLDAKLCFTVTLILDRSFCLSSRPTNLHLCCLYSSNYLVYAVDTLSLDI</sequence>
<dbReference type="HOGENOM" id="CLU_1262247_0_0_1"/>
<evidence type="ECO:0000313" key="3">
    <source>
        <dbReference type="Proteomes" id="UP000028045"/>
    </source>
</evidence>
<dbReference type="AlphaFoldDB" id="A0A084ANY8"/>
<evidence type="ECO:0000313" key="2">
    <source>
        <dbReference type="EMBL" id="KEY67017.1"/>
    </source>
</evidence>
<name>A0A084ANY8_STACB</name>
<reference evidence="2 3" key="1">
    <citation type="journal article" date="2014" name="BMC Genomics">
        <title>Comparative genome sequencing reveals chemotype-specific gene clusters in the toxigenic black mold Stachybotrys.</title>
        <authorList>
            <person name="Semeiks J."/>
            <person name="Borek D."/>
            <person name="Otwinowski Z."/>
            <person name="Grishin N.V."/>
        </authorList>
    </citation>
    <scope>NUCLEOTIDE SEQUENCE [LARGE SCALE GENOMIC DNA]</scope>
    <source>
        <strain evidence="3">CBS 109288 / IBT 7711</strain>
    </source>
</reference>
<evidence type="ECO:0000256" key="1">
    <source>
        <dbReference type="SAM" id="Coils"/>
    </source>
</evidence>
<feature type="coiled-coil region" evidence="1">
    <location>
        <begin position="52"/>
        <end position="79"/>
    </location>
</feature>
<accession>A0A084ANY8</accession>
<gene>
    <name evidence="2" type="ORF">S7711_10880</name>
</gene>